<dbReference type="EMBL" id="LR798415">
    <property type="protein sequence ID" value="CAB5229960.1"/>
    <property type="molecule type" value="Genomic_DNA"/>
</dbReference>
<evidence type="ECO:0000313" key="1">
    <source>
        <dbReference type="EMBL" id="CAB5229960.1"/>
    </source>
</evidence>
<gene>
    <name evidence="1" type="ORF">UFOVP1558_35</name>
</gene>
<sequence length="63" mass="7369">MTHDRELAYLKRLTAEDGPSALVRTFRYQKRIPRTTLHHYLTGATPLDPDLREHLKALKEETP</sequence>
<name>A0A6J7XIK0_9CAUD</name>
<accession>A0A6J7XIK0</accession>
<proteinExistence type="predicted"/>
<organism evidence="1">
    <name type="scientific">uncultured Caudovirales phage</name>
    <dbReference type="NCBI Taxonomy" id="2100421"/>
    <lineage>
        <taxon>Viruses</taxon>
        <taxon>Duplodnaviria</taxon>
        <taxon>Heunggongvirae</taxon>
        <taxon>Uroviricota</taxon>
        <taxon>Caudoviricetes</taxon>
        <taxon>Peduoviridae</taxon>
        <taxon>Maltschvirus</taxon>
        <taxon>Maltschvirus maltsch</taxon>
    </lineage>
</organism>
<protein>
    <submittedName>
        <fullName evidence="1">Uncharacterized protein</fullName>
    </submittedName>
</protein>
<reference evidence="1" key="1">
    <citation type="submission" date="2020-05" db="EMBL/GenBank/DDBJ databases">
        <authorList>
            <person name="Chiriac C."/>
            <person name="Salcher M."/>
            <person name="Ghai R."/>
            <person name="Kavagutti S V."/>
        </authorList>
    </citation>
    <scope>NUCLEOTIDE SEQUENCE</scope>
</reference>